<feature type="compositionally biased region" description="Low complexity" evidence="1">
    <location>
        <begin position="144"/>
        <end position="166"/>
    </location>
</feature>
<keyword evidence="2" id="KW-0472">Membrane</keyword>
<dbReference type="AlphaFoldDB" id="A0AAE0KEX9"/>
<evidence type="ECO:0000256" key="1">
    <source>
        <dbReference type="SAM" id="MobiDB-lite"/>
    </source>
</evidence>
<dbReference type="EMBL" id="JAULSN010000003">
    <property type="protein sequence ID" value="KAK3375548.1"/>
    <property type="molecule type" value="Genomic_DNA"/>
</dbReference>
<dbReference type="Proteomes" id="UP001287356">
    <property type="component" value="Unassembled WGS sequence"/>
</dbReference>
<organism evidence="3 4">
    <name type="scientific">Lasiosphaeria ovina</name>
    <dbReference type="NCBI Taxonomy" id="92902"/>
    <lineage>
        <taxon>Eukaryota</taxon>
        <taxon>Fungi</taxon>
        <taxon>Dikarya</taxon>
        <taxon>Ascomycota</taxon>
        <taxon>Pezizomycotina</taxon>
        <taxon>Sordariomycetes</taxon>
        <taxon>Sordariomycetidae</taxon>
        <taxon>Sordariales</taxon>
        <taxon>Lasiosphaeriaceae</taxon>
        <taxon>Lasiosphaeria</taxon>
    </lineage>
</organism>
<accession>A0AAE0KEX9</accession>
<feature type="region of interest" description="Disordered" evidence="1">
    <location>
        <begin position="1"/>
        <end position="52"/>
    </location>
</feature>
<protein>
    <submittedName>
        <fullName evidence="3">Uncharacterized protein</fullName>
    </submittedName>
</protein>
<keyword evidence="2" id="KW-1133">Transmembrane helix</keyword>
<name>A0AAE0KEX9_9PEZI</name>
<feature type="transmembrane region" description="Helical" evidence="2">
    <location>
        <begin position="358"/>
        <end position="382"/>
    </location>
</feature>
<gene>
    <name evidence="3" type="ORF">B0T24DRAFT_202892</name>
</gene>
<evidence type="ECO:0000313" key="4">
    <source>
        <dbReference type="Proteomes" id="UP001287356"/>
    </source>
</evidence>
<evidence type="ECO:0000313" key="3">
    <source>
        <dbReference type="EMBL" id="KAK3375548.1"/>
    </source>
</evidence>
<feature type="compositionally biased region" description="Basic and acidic residues" evidence="1">
    <location>
        <begin position="7"/>
        <end position="23"/>
    </location>
</feature>
<reference evidence="3" key="2">
    <citation type="submission" date="2023-06" db="EMBL/GenBank/DDBJ databases">
        <authorList>
            <consortium name="Lawrence Berkeley National Laboratory"/>
            <person name="Haridas S."/>
            <person name="Hensen N."/>
            <person name="Bonometti L."/>
            <person name="Westerberg I."/>
            <person name="Brannstrom I.O."/>
            <person name="Guillou S."/>
            <person name="Cros-Aarteil S."/>
            <person name="Calhoun S."/>
            <person name="Kuo A."/>
            <person name="Mondo S."/>
            <person name="Pangilinan J."/>
            <person name="Riley R."/>
            <person name="Labutti K."/>
            <person name="Andreopoulos B."/>
            <person name="Lipzen A."/>
            <person name="Chen C."/>
            <person name="Yanf M."/>
            <person name="Daum C."/>
            <person name="Ng V."/>
            <person name="Clum A."/>
            <person name="Steindorff A."/>
            <person name="Ohm R."/>
            <person name="Martin F."/>
            <person name="Silar P."/>
            <person name="Natvig D."/>
            <person name="Lalanne C."/>
            <person name="Gautier V."/>
            <person name="Ament-Velasquez S.L."/>
            <person name="Kruys A."/>
            <person name="Hutchinson M.I."/>
            <person name="Powell A.J."/>
            <person name="Barry K."/>
            <person name="Miller A.N."/>
            <person name="Grigoriev I.V."/>
            <person name="Debuchy R."/>
            <person name="Gladieux P."/>
            <person name="Thoren M.H."/>
            <person name="Johannesson H."/>
        </authorList>
    </citation>
    <scope>NUCLEOTIDE SEQUENCE</scope>
    <source>
        <strain evidence="3">CBS 958.72</strain>
    </source>
</reference>
<feature type="region of interest" description="Disordered" evidence="1">
    <location>
        <begin position="144"/>
        <end position="183"/>
    </location>
</feature>
<keyword evidence="2" id="KW-0812">Transmembrane</keyword>
<reference evidence="3" key="1">
    <citation type="journal article" date="2023" name="Mol. Phylogenet. Evol.">
        <title>Genome-scale phylogeny and comparative genomics of the fungal order Sordariales.</title>
        <authorList>
            <person name="Hensen N."/>
            <person name="Bonometti L."/>
            <person name="Westerberg I."/>
            <person name="Brannstrom I.O."/>
            <person name="Guillou S."/>
            <person name="Cros-Aarteil S."/>
            <person name="Calhoun S."/>
            <person name="Haridas S."/>
            <person name="Kuo A."/>
            <person name="Mondo S."/>
            <person name="Pangilinan J."/>
            <person name="Riley R."/>
            <person name="LaButti K."/>
            <person name="Andreopoulos B."/>
            <person name="Lipzen A."/>
            <person name="Chen C."/>
            <person name="Yan M."/>
            <person name="Daum C."/>
            <person name="Ng V."/>
            <person name="Clum A."/>
            <person name="Steindorff A."/>
            <person name="Ohm R.A."/>
            <person name="Martin F."/>
            <person name="Silar P."/>
            <person name="Natvig D.O."/>
            <person name="Lalanne C."/>
            <person name="Gautier V."/>
            <person name="Ament-Velasquez S.L."/>
            <person name="Kruys A."/>
            <person name="Hutchinson M.I."/>
            <person name="Powell A.J."/>
            <person name="Barry K."/>
            <person name="Miller A.N."/>
            <person name="Grigoriev I.V."/>
            <person name="Debuchy R."/>
            <person name="Gladieux P."/>
            <person name="Hiltunen Thoren M."/>
            <person name="Johannesson H."/>
        </authorList>
    </citation>
    <scope>NUCLEOTIDE SEQUENCE</scope>
    <source>
        <strain evidence="3">CBS 958.72</strain>
    </source>
</reference>
<feature type="transmembrane region" description="Helical" evidence="2">
    <location>
        <begin position="389"/>
        <end position="407"/>
    </location>
</feature>
<evidence type="ECO:0000256" key="2">
    <source>
        <dbReference type="SAM" id="Phobius"/>
    </source>
</evidence>
<proteinExistence type="predicted"/>
<comment type="caution">
    <text evidence="3">The sequence shown here is derived from an EMBL/GenBank/DDBJ whole genome shotgun (WGS) entry which is preliminary data.</text>
</comment>
<keyword evidence="4" id="KW-1185">Reference proteome</keyword>
<sequence>MSQQKAHSVDETPVLEHKSREGKSPTVAGRSGGTEKCPSETNGLLTAERDSVSQYPGSRRLSFIRRAVKDVRNHLSDLCQKNVAPGYVRVSSTCRCGERLRVEVAEHQHQAAIDLAQNAAGPNVSTVSSQISDLSSLTAVNSVSSASTGTSDSSASSGQGSESTSPPQSPNTASSDNEAIQPEPFIPAGTEKYMLLCVNTLTNGRPHIRLAKVEVTDVECAEEMFSRLQKAYRDLRGSWNPLLVPKTMHYVKFQLLHLKKTSECVANYQVNTIPLRKEVLSQEYAFSPCPPQVGQLPMPPHLFMHGFLDPGDHMGPMAVEMLPKKLWRRLGWDGRVHDHFNIPTAYGFYIVEGVNWPFMSWCAAVALLLVTALTVAWSVLAVDVQGGTGLCQYCLAVLAVSVSVYLLEHSVREGA</sequence>